<protein>
    <recommendedName>
        <fullName evidence="3">DUF1365-domain-containing protein</fullName>
    </recommendedName>
</protein>
<accession>A0A165CRH9</accession>
<evidence type="ECO:0000313" key="1">
    <source>
        <dbReference type="EMBL" id="KZT03298.1"/>
    </source>
</evidence>
<dbReference type="Proteomes" id="UP000076871">
    <property type="component" value="Unassembled WGS sequence"/>
</dbReference>
<evidence type="ECO:0008006" key="3">
    <source>
        <dbReference type="Google" id="ProtNLM"/>
    </source>
</evidence>
<dbReference type="RefSeq" id="XP_040761038.1">
    <property type="nucleotide sequence ID" value="XM_040906567.1"/>
</dbReference>
<gene>
    <name evidence="1" type="ORF">LAESUDRAFT_704910</name>
</gene>
<dbReference type="InParanoid" id="A0A165CRH9"/>
<proteinExistence type="predicted"/>
<name>A0A165CRH9_9APHY</name>
<dbReference type="InterPro" id="IPR010775">
    <property type="entry name" value="DUF1365"/>
</dbReference>
<reference evidence="1 2" key="1">
    <citation type="journal article" date="2016" name="Mol. Biol. Evol.">
        <title>Comparative Genomics of Early-Diverging Mushroom-Forming Fungi Provides Insights into the Origins of Lignocellulose Decay Capabilities.</title>
        <authorList>
            <person name="Nagy L.G."/>
            <person name="Riley R."/>
            <person name="Tritt A."/>
            <person name="Adam C."/>
            <person name="Daum C."/>
            <person name="Floudas D."/>
            <person name="Sun H."/>
            <person name="Yadav J.S."/>
            <person name="Pangilinan J."/>
            <person name="Larsson K.H."/>
            <person name="Matsuura K."/>
            <person name="Barry K."/>
            <person name="Labutti K."/>
            <person name="Kuo R."/>
            <person name="Ohm R.A."/>
            <person name="Bhattacharya S.S."/>
            <person name="Shirouzu T."/>
            <person name="Yoshinaga Y."/>
            <person name="Martin F.M."/>
            <person name="Grigoriev I.V."/>
            <person name="Hibbett D.S."/>
        </authorList>
    </citation>
    <scope>NUCLEOTIDE SEQUENCE [LARGE SCALE GENOMIC DNA]</scope>
    <source>
        <strain evidence="1 2">93-53</strain>
    </source>
</reference>
<keyword evidence="2" id="KW-1185">Reference proteome</keyword>
<dbReference type="OrthoDB" id="3340520at2759"/>
<dbReference type="PANTHER" id="PTHR33973:SF4">
    <property type="entry name" value="OS07G0153300 PROTEIN"/>
    <property type="match status" value="1"/>
</dbReference>
<sequence>MISKFSSQYSENPSRHTGKAYILENTVSHCRLLPESSAHAFRYPTLSLLLSLNALEDHSLDLARGWLFGYGGIHGRLVGLRSSVYLAKDARSIRNKLLGTLAVHGFDCTLFSDAWMMTMPSLLGFEGINPLTVYFCYNMSEQLWLVVLEVHNTFGERHVYVLDIDKREGHNVSPGFQYQWTVPRQFHVSPFNDRFGFYVISVRPPPSSPSKCLHNHTASSPLPVIHVSFHLADPLSPSTLGPLKQTATLQVKSSIPFNSKNLLCSLARRPFVLMLTFARILYHAWILHYVKRLDVYPRPEPMPAQQGWGGSGATCNGGVGWQSETLLEQYARKRVEAFLRRRVDETEIQVTLVAADPTVASRTFSPTPKKQSDSGSEGHTLTIWYSSPQFFTTLFLAPSLPLAVLLGYSTERLFVPSSGSLLAALFTADALLPPHRRSSLSQMLRMLVVPRRLLKMPSAMVPREHPLDPNGLLPTATNTLCVAILLLMTIQEYCLYRLARARFVVGQEPEYRWHRALDVVTCKKQWVKNSTTT</sequence>
<evidence type="ECO:0000313" key="2">
    <source>
        <dbReference type="Proteomes" id="UP000076871"/>
    </source>
</evidence>
<dbReference type="GeneID" id="63823596"/>
<dbReference type="AlphaFoldDB" id="A0A165CRH9"/>
<dbReference type="Pfam" id="PF07103">
    <property type="entry name" value="DUF1365"/>
    <property type="match status" value="1"/>
</dbReference>
<dbReference type="EMBL" id="KV427645">
    <property type="protein sequence ID" value="KZT03298.1"/>
    <property type="molecule type" value="Genomic_DNA"/>
</dbReference>
<dbReference type="PANTHER" id="PTHR33973">
    <property type="entry name" value="OS07G0153300 PROTEIN"/>
    <property type="match status" value="1"/>
</dbReference>
<organism evidence="1 2">
    <name type="scientific">Laetiporus sulphureus 93-53</name>
    <dbReference type="NCBI Taxonomy" id="1314785"/>
    <lineage>
        <taxon>Eukaryota</taxon>
        <taxon>Fungi</taxon>
        <taxon>Dikarya</taxon>
        <taxon>Basidiomycota</taxon>
        <taxon>Agaricomycotina</taxon>
        <taxon>Agaricomycetes</taxon>
        <taxon>Polyporales</taxon>
        <taxon>Laetiporus</taxon>
    </lineage>
</organism>